<gene>
    <name evidence="3" type="ORF">J2S41_007926</name>
</gene>
<feature type="region of interest" description="Disordered" evidence="1">
    <location>
        <begin position="25"/>
        <end position="70"/>
    </location>
</feature>
<reference evidence="3" key="1">
    <citation type="submission" date="2023-07" db="EMBL/GenBank/DDBJ databases">
        <title>Sequencing the genomes of 1000 actinobacteria strains.</title>
        <authorList>
            <person name="Klenk H.-P."/>
        </authorList>
    </citation>
    <scope>NUCLEOTIDE SEQUENCE</scope>
    <source>
        <strain evidence="3">DSM 44707</strain>
    </source>
</reference>
<name>A0AAE3YZD6_9ACTN</name>
<comment type="caution">
    <text evidence="3">The sequence shown here is derived from an EMBL/GenBank/DDBJ whole genome shotgun (WGS) entry which is preliminary data.</text>
</comment>
<accession>A0AAE3YZD6</accession>
<dbReference type="EMBL" id="JAVDYB010000001">
    <property type="protein sequence ID" value="MDR7281148.1"/>
    <property type="molecule type" value="Genomic_DNA"/>
</dbReference>
<dbReference type="RefSeq" id="WP_310376138.1">
    <property type="nucleotide sequence ID" value="NZ_JAVDYB010000001.1"/>
</dbReference>
<dbReference type="AlphaFoldDB" id="A0AAE3YZD6"/>
<keyword evidence="4" id="KW-1185">Reference proteome</keyword>
<dbReference type="Proteomes" id="UP001183643">
    <property type="component" value="Unassembled WGS sequence"/>
</dbReference>
<sequence length="123" mass="13706">MRSVKRSVALSLVALAAGGAVSLGAAGAAQASPSHDGVAVTHERDRDRDRDHDRDWGRDRHDGRWDDHDRRSSWQYAGTYRSWHSCEKVGYLGEISHRWRDSKCVGGGWGGVKLFVKRYGWGG</sequence>
<protein>
    <submittedName>
        <fullName evidence="3">Ni/Co efflux regulator RcnB</fullName>
    </submittedName>
</protein>
<evidence type="ECO:0000256" key="2">
    <source>
        <dbReference type="SAM" id="SignalP"/>
    </source>
</evidence>
<feature type="chain" id="PRO_5042243127" evidence="2">
    <location>
        <begin position="32"/>
        <end position="123"/>
    </location>
</feature>
<organism evidence="3 4">
    <name type="scientific">Catenuloplanes atrovinosus</name>
    <dbReference type="NCBI Taxonomy" id="137266"/>
    <lineage>
        <taxon>Bacteria</taxon>
        <taxon>Bacillati</taxon>
        <taxon>Actinomycetota</taxon>
        <taxon>Actinomycetes</taxon>
        <taxon>Micromonosporales</taxon>
        <taxon>Micromonosporaceae</taxon>
        <taxon>Catenuloplanes</taxon>
    </lineage>
</organism>
<evidence type="ECO:0000256" key="1">
    <source>
        <dbReference type="SAM" id="MobiDB-lite"/>
    </source>
</evidence>
<feature type="compositionally biased region" description="Basic and acidic residues" evidence="1">
    <location>
        <begin position="41"/>
        <end position="70"/>
    </location>
</feature>
<proteinExistence type="predicted"/>
<keyword evidence="2" id="KW-0732">Signal</keyword>
<evidence type="ECO:0000313" key="3">
    <source>
        <dbReference type="EMBL" id="MDR7281148.1"/>
    </source>
</evidence>
<feature type="signal peptide" evidence="2">
    <location>
        <begin position="1"/>
        <end position="31"/>
    </location>
</feature>
<evidence type="ECO:0000313" key="4">
    <source>
        <dbReference type="Proteomes" id="UP001183643"/>
    </source>
</evidence>